<protein>
    <submittedName>
        <fullName evidence="2">Heme-degrading monooxygenase HmoA</fullName>
    </submittedName>
</protein>
<dbReference type="STRING" id="201973.SAMN04488025_11388"/>
<dbReference type="PANTHER" id="PTHR34474:SF2">
    <property type="entry name" value="SIGNAL TRANSDUCTION PROTEIN TRAP"/>
    <property type="match status" value="1"/>
</dbReference>
<dbReference type="SUPFAM" id="SSF54909">
    <property type="entry name" value="Dimeric alpha+beta barrel"/>
    <property type="match status" value="1"/>
</dbReference>
<dbReference type="PROSITE" id="PS51725">
    <property type="entry name" value="ABM"/>
    <property type="match status" value="1"/>
</dbReference>
<dbReference type="Pfam" id="PF03992">
    <property type="entry name" value="ABM"/>
    <property type="match status" value="1"/>
</dbReference>
<evidence type="ECO:0000259" key="1">
    <source>
        <dbReference type="PROSITE" id="PS51725"/>
    </source>
</evidence>
<dbReference type="RefSeq" id="WP_177199066.1">
    <property type="nucleotide sequence ID" value="NZ_FOOK01000013.1"/>
</dbReference>
<keyword evidence="2" id="KW-0560">Oxidoreductase</keyword>
<dbReference type="GO" id="GO:0004497">
    <property type="term" value="F:monooxygenase activity"/>
    <property type="evidence" value="ECO:0007669"/>
    <property type="project" value="UniProtKB-KW"/>
</dbReference>
<gene>
    <name evidence="2" type="ORF">SAMN04488025_11388</name>
</gene>
<feature type="domain" description="ABM" evidence="1">
    <location>
        <begin position="2"/>
        <end position="92"/>
    </location>
</feature>
<organism evidence="2 3">
    <name type="scientific">Planifilum fulgidum</name>
    <dbReference type="NCBI Taxonomy" id="201973"/>
    <lineage>
        <taxon>Bacteria</taxon>
        <taxon>Bacillati</taxon>
        <taxon>Bacillota</taxon>
        <taxon>Bacilli</taxon>
        <taxon>Bacillales</taxon>
        <taxon>Thermoactinomycetaceae</taxon>
        <taxon>Planifilum</taxon>
    </lineage>
</organism>
<proteinExistence type="predicted"/>
<reference evidence="2 3" key="1">
    <citation type="submission" date="2016-10" db="EMBL/GenBank/DDBJ databases">
        <authorList>
            <person name="de Groot N.N."/>
        </authorList>
    </citation>
    <scope>NUCLEOTIDE SEQUENCE [LARGE SCALE GENOMIC DNA]</scope>
    <source>
        <strain evidence="2 3">DSM 44945</strain>
    </source>
</reference>
<dbReference type="Proteomes" id="UP000198661">
    <property type="component" value="Unassembled WGS sequence"/>
</dbReference>
<dbReference type="PANTHER" id="PTHR34474">
    <property type="entry name" value="SIGNAL TRANSDUCTION PROTEIN TRAP"/>
    <property type="match status" value="1"/>
</dbReference>
<keyword evidence="3" id="KW-1185">Reference proteome</keyword>
<dbReference type="AlphaFoldDB" id="A0A1I2NNF7"/>
<evidence type="ECO:0000313" key="3">
    <source>
        <dbReference type="Proteomes" id="UP000198661"/>
    </source>
</evidence>
<dbReference type="EMBL" id="FOOK01000013">
    <property type="protein sequence ID" value="SFG04560.1"/>
    <property type="molecule type" value="Genomic_DNA"/>
</dbReference>
<sequence>MYLVNNRIPVKNEEHLRELKERFQNAPQSMKAVPGFVSFRLLKAEDGSHLVAETVFETKQDFINWTQSEHFRKAHGGRRAEEGRPDVSAYEVLIP</sequence>
<keyword evidence="2" id="KW-0503">Monooxygenase</keyword>
<accession>A0A1I2NNF7</accession>
<evidence type="ECO:0000313" key="2">
    <source>
        <dbReference type="EMBL" id="SFG04560.1"/>
    </source>
</evidence>
<dbReference type="InterPro" id="IPR007138">
    <property type="entry name" value="ABM_dom"/>
</dbReference>
<name>A0A1I2NNF7_9BACL</name>
<dbReference type="InterPro" id="IPR050404">
    <property type="entry name" value="Heme-degrading_MO"/>
</dbReference>
<dbReference type="InterPro" id="IPR011008">
    <property type="entry name" value="Dimeric_a/b-barrel"/>
</dbReference>
<dbReference type="Gene3D" id="3.30.70.100">
    <property type="match status" value="1"/>
</dbReference>